<keyword evidence="6 8" id="KW-0863">Zinc-finger</keyword>
<dbReference type="RefSeq" id="XP_035681461.1">
    <property type="nucleotide sequence ID" value="XM_035825568.1"/>
</dbReference>
<dbReference type="Pfam" id="PF00097">
    <property type="entry name" value="zf-C3HC4"/>
    <property type="match status" value="1"/>
</dbReference>
<evidence type="ECO:0000256" key="9">
    <source>
        <dbReference type="PROSITE-ProRule" id="PRU00504"/>
    </source>
</evidence>
<dbReference type="PANTHER" id="PTHR24104">
    <property type="entry name" value="E3 UBIQUITIN-PROTEIN LIGASE NHLRC1-RELATED"/>
    <property type="match status" value="1"/>
</dbReference>
<dbReference type="GeneID" id="118419218"/>
<dbReference type="InterPro" id="IPR001841">
    <property type="entry name" value="Znf_RING"/>
</dbReference>
<dbReference type="GO" id="GO:0008270">
    <property type="term" value="F:zinc ion binding"/>
    <property type="evidence" value="ECO:0007669"/>
    <property type="project" value="UniProtKB-KW"/>
</dbReference>
<feature type="repeat" description="NHL" evidence="9">
    <location>
        <begin position="326"/>
        <end position="369"/>
    </location>
</feature>
<organism evidence="13 14">
    <name type="scientific">Branchiostoma floridae</name>
    <name type="common">Florida lancelet</name>
    <name type="synonym">Amphioxus</name>
    <dbReference type="NCBI Taxonomy" id="7739"/>
    <lineage>
        <taxon>Eukaryota</taxon>
        <taxon>Metazoa</taxon>
        <taxon>Chordata</taxon>
        <taxon>Cephalochordata</taxon>
        <taxon>Leptocardii</taxon>
        <taxon>Amphioxiformes</taxon>
        <taxon>Branchiostomatidae</taxon>
        <taxon>Branchiostoma</taxon>
    </lineage>
</organism>
<comment type="similarity">
    <text evidence="2">Belongs to the TRIM/RBCC family.</text>
</comment>
<feature type="repeat" description="NHL" evidence="9">
    <location>
        <begin position="198"/>
        <end position="234"/>
    </location>
</feature>
<dbReference type="InterPro" id="IPR000315">
    <property type="entry name" value="Znf_B-box"/>
</dbReference>
<keyword evidence="13" id="KW-1185">Reference proteome</keyword>
<accession>A0A9J7LEP1</accession>
<evidence type="ECO:0000256" key="8">
    <source>
        <dbReference type="PROSITE-ProRule" id="PRU00024"/>
    </source>
</evidence>
<dbReference type="PANTHER" id="PTHR24104:SF57">
    <property type="entry name" value="BEE-MILK PROTEIN"/>
    <property type="match status" value="1"/>
</dbReference>
<dbReference type="InterPro" id="IPR018957">
    <property type="entry name" value="Znf_C3HC4_RING-type"/>
</dbReference>
<dbReference type="Gene3D" id="3.30.40.10">
    <property type="entry name" value="Zinc/RING finger domain, C3HC4 (zinc finger)"/>
    <property type="match status" value="1"/>
</dbReference>
<feature type="region of interest" description="Disordered" evidence="10">
    <location>
        <begin position="683"/>
        <end position="742"/>
    </location>
</feature>
<evidence type="ECO:0000256" key="2">
    <source>
        <dbReference type="ARBA" id="ARBA00008518"/>
    </source>
</evidence>
<name>A0A9J7LEP1_BRAFL</name>
<dbReference type="PROSITE" id="PS00518">
    <property type="entry name" value="ZF_RING_1"/>
    <property type="match status" value="1"/>
</dbReference>
<feature type="repeat" description="NHL" evidence="9">
    <location>
        <begin position="415"/>
        <end position="482"/>
    </location>
</feature>
<dbReference type="InterPro" id="IPR013083">
    <property type="entry name" value="Znf_RING/FYVE/PHD"/>
</dbReference>
<dbReference type="GO" id="GO:0043161">
    <property type="term" value="P:proteasome-mediated ubiquitin-dependent protein catabolic process"/>
    <property type="evidence" value="ECO:0000318"/>
    <property type="project" value="GO_Central"/>
</dbReference>
<keyword evidence="7" id="KW-0862">Zinc</keyword>
<dbReference type="Gene3D" id="2.120.10.30">
    <property type="entry name" value="TolB, C-terminal domain"/>
    <property type="match status" value="4"/>
</dbReference>
<dbReference type="SUPFAM" id="SSF101898">
    <property type="entry name" value="NHL repeat"/>
    <property type="match status" value="1"/>
</dbReference>
<reference evidence="13" key="1">
    <citation type="journal article" date="2020" name="Nat. Ecol. Evol.">
        <title>Deeply conserved synteny resolves early events in vertebrate evolution.</title>
        <authorList>
            <person name="Simakov O."/>
            <person name="Marletaz F."/>
            <person name="Yue J.X."/>
            <person name="O'Connell B."/>
            <person name="Jenkins J."/>
            <person name="Brandt A."/>
            <person name="Calef R."/>
            <person name="Tung C.H."/>
            <person name="Huang T.K."/>
            <person name="Schmutz J."/>
            <person name="Satoh N."/>
            <person name="Yu J.K."/>
            <person name="Putnam N.H."/>
            <person name="Green R.E."/>
            <person name="Rokhsar D.S."/>
        </authorList>
    </citation>
    <scope>NUCLEOTIDE SEQUENCE [LARGE SCALE GENOMIC DNA]</scope>
    <source>
        <strain evidence="13">S238N-H82</strain>
    </source>
</reference>
<dbReference type="InterPro" id="IPR017907">
    <property type="entry name" value="Znf_RING_CS"/>
</dbReference>
<evidence type="ECO:0000313" key="14">
    <source>
        <dbReference type="RefSeq" id="XP_035681461.1"/>
    </source>
</evidence>
<feature type="domain" description="B box-type" evidence="12">
    <location>
        <begin position="101"/>
        <end position="148"/>
    </location>
</feature>
<dbReference type="OrthoDB" id="10039644at2759"/>
<dbReference type="FunFam" id="3.30.40.10:FF:000656">
    <property type="entry name" value="Uncharacterized protein"/>
    <property type="match status" value="1"/>
</dbReference>
<feature type="repeat" description="NHL" evidence="9">
    <location>
        <begin position="486"/>
        <end position="529"/>
    </location>
</feature>
<evidence type="ECO:0000256" key="5">
    <source>
        <dbReference type="ARBA" id="ARBA00022737"/>
    </source>
</evidence>
<keyword evidence="5" id="KW-0677">Repeat</keyword>
<comment type="catalytic activity">
    <reaction evidence="1">
        <text>S-ubiquitinyl-[E2 ubiquitin-conjugating enzyme]-L-cysteine + [acceptor protein]-L-lysine = [E2 ubiquitin-conjugating enzyme]-L-cysteine + N(6)-ubiquitinyl-[acceptor protein]-L-lysine.</text>
        <dbReference type="EC" id="2.3.2.27"/>
    </reaction>
</comment>
<dbReference type="PROSITE" id="PS50119">
    <property type="entry name" value="ZF_BBOX"/>
    <property type="match status" value="1"/>
</dbReference>
<dbReference type="GO" id="GO:0000209">
    <property type="term" value="P:protein polyubiquitination"/>
    <property type="evidence" value="ECO:0000318"/>
    <property type="project" value="GO_Central"/>
</dbReference>
<gene>
    <name evidence="14" type="primary">LOC118419218</name>
</gene>
<dbReference type="EC" id="2.3.2.27" evidence="3"/>
<dbReference type="InterPro" id="IPR050952">
    <property type="entry name" value="TRIM-NHL_E3_ligases"/>
</dbReference>
<evidence type="ECO:0000256" key="4">
    <source>
        <dbReference type="ARBA" id="ARBA00022723"/>
    </source>
</evidence>
<feature type="domain" description="RING-type" evidence="11">
    <location>
        <begin position="16"/>
        <end position="58"/>
    </location>
</feature>
<dbReference type="SUPFAM" id="SSF57850">
    <property type="entry name" value="RING/U-box"/>
    <property type="match status" value="1"/>
</dbReference>
<keyword evidence="4" id="KW-0479">Metal-binding</keyword>
<evidence type="ECO:0000256" key="6">
    <source>
        <dbReference type="ARBA" id="ARBA00022771"/>
    </source>
</evidence>
<dbReference type="Proteomes" id="UP000001554">
    <property type="component" value="Chromosome 7"/>
</dbReference>
<reference evidence="14" key="2">
    <citation type="submission" date="2025-08" db="UniProtKB">
        <authorList>
            <consortium name="RefSeq"/>
        </authorList>
    </citation>
    <scope>IDENTIFICATION</scope>
    <source>
        <strain evidence="14">S238N-H82</strain>
        <tissue evidence="14">Testes</tissue>
    </source>
</reference>
<sequence length="742" mass="81525">MASNAVSQVTDKSHVCQVCLEDFKQPKMLPCLHTFCQPCLEKLLATEPAGKLDCPTCRHDVPLPENGVDGLESNFIVGERGNILEQQPQQQLQGQNADAREDGVPCTVCGFGNLAQFYCTECTEYMCQTCNDVHCQFKATTAHKVVSIQDLQSRQVATDDGQVRTYLRSPQITQVRPEVLLGGASLIPVKAVGEGGDGDVYGTFNAPALLAVTAEGEIIVTDHDSNSLQFLDKDGSFKKKVDLGFRPWCVAALTNGEPLVTGDRHRIHVLDKQGRESRIIQFGDKGQGQQQLGPFLYVTVNSSKEIIVLDWGNHKIEIFDVIGRRLYTLGSHGSGPGQLHYPCSVITDSEDNIIVADSWNDRVSVFNKDGTFIGHALTREEHGLNRPQGLAMTHDGRLVRPNAVIGNGDGSFKLVKTVGKWGSGDGQFKVPTSLAVTAEGDIVVADRDVCNFWTKMGLSRGNSDQIIVSDFDNHNVKIFDMAGRHLFTCGSRGYGPGQLHYPCSVITDGEDNIIVADYWNDRVSVFSRDGMFIRHVLTHEDHGLFSPTGLALTLDEHLGKEQPTKDNETTTPAKVAAKFQDLDKKWAAGGNTDSVLVGYAQLLVEGIVKDNSMLETEAMKSLGDVYLKRGTETLDTRDLTRASALYNKALARCHNVQGTVVLVHRLLHTTKIRQDITIQNIKRSARTQRQHDVRGRKDHVFPSSATPSSDVIDDGTSRLHRRTTGQVSNATQGDGDRFEILH</sequence>
<evidence type="ECO:0000313" key="13">
    <source>
        <dbReference type="Proteomes" id="UP000001554"/>
    </source>
</evidence>
<evidence type="ECO:0000256" key="10">
    <source>
        <dbReference type="SAM" id="MobiDB-lite"/>
    </source>
</evidence>
<dbReference type="GO" id="GO:0061630">
    <property type="term" value="F:ubiquitin protein ligase activity"/>
    <property type="evidence" value="ECO:0000318"/>
    <property type="project" value="GO_Central"/>
</dbReference>
<dbReference type="PROSITE" id="PS51125">
    <property type="entry name" value="NHL"/>
    <property type="match status" value="4"/>
</dbReference>
<dbReference type="CDD" id="cd19757">
    <property type="entry name" value="Bbox1"/>
    <property type="match status" value="1"/>
</dbReference>
<evidence type="ECO:0000259" key="12">
    <source>
        <dbReference type="PROSITE" id="PS50119"/>
    </source>
</evidence>
<feature type="compositionally biased region" description="Basic and acidic residues" evidence="10">
    <location>
        <begin position="689"/>
        <end position="700"/>
    </location>
</feature>
<dbReference type="InterPro" id="IPR011042">
    <property type="entry name" value="6-blade_b-propeller_TolB-like"/>
</dbReference>
<evidence type="ECO:0000259" key="11">
    <source>
        <dbReference type="PROSITE" id="PS50089"/>
    </source>
</evidence>
<evidence type="ECO:0000256" key="1">
    <source>
        <dbReference type="ARBA" id="ARBA00000900"/>
    </source>
</evidence>
<dbReference type="PROSITE" id="PS50089">
    <property type="entry name" value="ZF_RING_2"/>
    <property type="match status" value="1"/>
</dbReference>
<dbReference type="InterPro" id="IPR001258">
    <property type="entry name" value="NHL_repeat"/>
</dbReference>
<evidence type="ECO:0000256" key="3">
    <source>
        <dbReference type="ARBA" id="ARBA00012483"/>
    </source>
</evidence>
<proteinExistence type="inferred from homology"/>
<dbReference type="KEGG" id="bfo:118419218"/>
<dbReference type="SMART" id="SM00184">
    <property type="entry name" value="RING"/>
    <property type="match status" value="1"/>
</dbReference>
<protein>
    <recommendedName>
        <fullName evidence="3">RING-type E3 ubiquitin transferase</fullName>
        <ecNumber evidence="3">2.3.2.27</ecNumber>
    </recommendedName>
</protein>
<dbReference type="AlphaFoldDB" id="A0A9J7LEP1"/>
<evidence type="ECO:0000256" key="7">
    <source>
        <dbReference type="ARBA" id="ARBA00022833"/>
    </source>
</evidence>
<dbReference type="SUPFAM" id="SSF63829">
    <property type="entry name" value="Calcium-dependent phosphotriesterase"/>
    <property type="match status" value="1"/>
</dbReference>